<comment type="caution">
    <text evidence="1">The sequence shown here is derived from an EMBL/GenBank/DDBJ whole genome shotgun (WGS) entry which is preliminary data.</text>
</comment>
<organism evidence="1 2">
    <name type="scientific">Caerostris darwini</name>
    <dbReference type="NCBI Taxonomy" id="1538125"/>
    <lineage>
        <taxon>Eukaryota</taxon>
        <taxon>Metazoa</taxon>
        <taxon>Ecdysozoa</taxon>
        <taxon>Arthropoda</taxon>
        <taxon>Chelicerata</taxon>
        <taxon>Arachnida</taxon>
        <taxon>Araneae</taxon>
        <taxon>Araneomorphae</taxon>
        <taxon>Entelegynae</taxon>
        <taxon>Araneoidea</taxon>
        <taxon>Araneidae</taxon>
        <taxon>Caerostris</taxon>
    </lineage>
</organism>
<dbReference type="AlphaFoldDB" id="A0AAV4QYU6"/>
<gene>
    <name evidence="1" type="ORF">CDAR_66921</name>
</gene>
<reference evidence="1 2" key="1">
    <citation type="submission" date="2021-06" db="EMBL/GenBank/DDBJ databases">
        <title>Caerostris darwini draft genome.</title>
        <authorList>
            <person name="Kono N."/>
            <person name="Arakawa K."/>
        </authorList>
    </citation>
    <scope>NUCLEOTIDE SEQUENCE [LARGE SCALE GENOMIC DNA]</scope>
</reference>
<dbReference type="EMBL" id="BPLQ01005209">
    <property type="protein sequence ID" value="GIY13295.1"/>
    <property type="molecule type" value="Genomic_DNA"/>
</dbReference>
<name>A0AAV4QYU6_9ARAC</name>
<proteinExistence type="predicted"/>
<protein>
    <submittedName>
        <fullName evidence="1">Uncharacterized protein</fullName>
    </submittedName>
</protein>
<dbReference type="Proteomes" id="UP001054837">
    <property type="component" value="Unassembled WGS sequence"/>
</dbReference>
<sequence>MINILSRQCETSTPNHFVDAISYYFQLQKGPVFRFGGPSAFLQSQSHWWLTMAPLDLCISQWGQLLQTGGTCIVAGRIKGPLNKLKQMW</sequence>
<evidence type="ECO:0000313" key="2">
    <source>
        <dbReference type="Proteomes" id="UP001054837"/>
    </source>
</evidence>
<keyword evidence="2" id="KW-1185">Reference proteome</keyword>
<accession>A0AAV4QYU6</accession>
<evidence type="ECO:0000313" key="1">
    <source>
        <dbReference type="EMBL" id="GIY13295.1"/>
    </source>
</evidence>